<dbReference type="SFLD" id="SFLDS00001">
    <property type="entry name" value="Enolase"/>
    <property type="match status" value="1"/>
</dbReference>
<dbReference type="PANTHER" id="PTHR13794:SF58">
    <property type="entry name" value="MITOCHONDRIAL ENOLASE SUPERFAMILY MEMBER 1"/>
    <property type="match status" value="1"/>
</dbReference>
<evidence type="ECO:0000256" key="3">
    <source>
        <dbReference type="ARBA" id="ARBA00013142"/>
    </source>
</evidence>
<evidence type="ECO:0000313" key="8">
    <source>
        <dbReference type="EMBL" id="MEW1973805.1"/>
    </source>
</evidence>
<dbReference type="RefSeq" id="WP_033105861.1">
    <property type="nucleotide sequence ID" value="NZ_JAJVKR010000011.1"/>
</dbReference>
<dbReference type="SUPFAM" id="SSF54826">
    <property type="entry name" value="Enolase N-terminal domain-like"/>
    <property type="match status" value="1"/>
</dbReference>
<accession>A0ABV3LEG3</accession>
<evidence type="ECO:0000256" key="1">
    <source>
        <dbReference type="ARBA" id="ARBA00001737"/>
    </source>
</evidence>
<dbReference type="PROSITE" id="PS00909">
    <property type="entry name" value="MR_MLE_2"/>
    <property type="match status" value="1"/>
</dbReference>
<name>A0ABV3LEG3_9MICO</name>
<organism evidence="8 9">
    <name type="scientific">Microbacterium profundi</name>
    <dbReference type="NCBI Taxonomy" id="450380"/>
    <lineage>
        <taxon>Bacteria</taxon>
        <taxon>Bacillati</taxon>
        <taxon>Actinomycetota</taxon>
        <taxon>Actinomycetes</taxon>
        <taxon>Micrococcales</taxon>
        <taxon>Microbacteriaceae</taxon>
        <taxon>Microbacterium</taxon>
    </lineage>
</organism>
<dbReference type="InterPro" id="IPR036849">
    <property type="entry name" value="Enolase-like_C_sf"/>
</dbReference>
<dbReference type="SUPFAM" id="SSF51604">
    <property type="entry name" value="Enolase C-terminal domain-like"/>
    <property type="match status" value="1"/>
</dbReference>
<sequence>MSRITALETTDIRFPTSLSLDGSDAMNPDPDYSAAYAVIRTDAGDGVEGHAFVFTIGRGNDVQVAAIDALAGHLVGREIEPLLDDMGTTFREIIGDSQLRWLGPEKGVMHMAIGAVTNALWDIKAKRAGLPLWQLLARMTPEELVALVDFRYLTNALTPEDALEILRAGVEGREEREADLLATGYPGYTTSPGWLGYSDEKLERLAREALADGFTQIKLKVGADLEDDIRRFRKAREVVGPDFPIAIDANQRWEVSEAIEWVKALAEFNPAWVEEPTSPDDILGHAEIARGIAPIRVATGEHAQNRVIFKQLLQAQAIEVMQIDAVRVAGVNENIANLLLAAKFGVPVCPHAGGVGLCEAVQHLSMFDFVAVTGTREGRLIEFVDHLHEHFVVPTDIQGGSYMPPTAPGVSMEMKAETISKYTWKGEHVVD</sequence>
<protein>
    <recommendedName>
        <fullName evidence="3">L-fuconate dehydratase</fullName>
        <ecNumber evidence="3">4.2.1.68</ecNumber>
    </recommendedName>
</protein>
<dbReference type="SMART" id="SM00922">
    <property type="entry name" value="MR_MLE"/>
    <property type="match status" value="1"/>
</dbReference>
<evidence type="ECO:0000256" key="2">
    <source>
        <dbReference type="ARBA" id="ARBA00001946"/>
    </source>
</evidence>
<dbReference type="PANTHER" id="PTHR13794">
    <property type="entry name" value="ENOLASE SUPERFAMILY, MANDELATE RACEMASE"/>
    <property type="match status" value="1"/>
</dbReference>
<dbReference type="Pfam" id="PF13378">
    <property type="entry name" value="MR_MLE_C"/>
    <property type="match status" value="1"/>
</dbReference>
<keyword evidence="9" id="KW-1185">Reference proteome</keyword>
<feature type="domain" description="Mandelate racemase/muconate lactonizing enzyme C-terminal" evidence="7">
    <location>
        <begin position="199"/>
        <end position="295"/>
    </location>
</feature>
<evidence type="ECO:0000259" key="7">
    <source>
        <dbReference type="SMART" id="SM00922"/>
    </source>
</evidence>
<dbReference type="Gene3D" id="3.20.20.120">
    <property type="entry name" value="Enolase-like C-terminal domain"/>
    <property type="match status" value="1"/>
</dbReference>
<dbReference type="InterPro" id="IPR018110">
    <property type="entry name" value="Mandel_Rmase/mucon_lact_enz_CS"/>
</dbReference>
<dbReference type="EMBL" id="JBFBMH010000002">
    <property type="protein sequence ID" value="MEW1973805.1"/>
    <property type="molecule type" value="Genomic_DNA"/>
</dbReference>
<proteinExistence type="predicted"/>
<evidence type="ECO:0000256" key="4">
    <source>
        <dbReference type="ARBA" id="ARBA00022723"/>
    </source>
</evidence>
<keyword evidence="5" id="KW-0460">Magnesium</keyword>
<dbReference type="Proteomes" id="UP001553715">
    <property type="component" value="Unassembled WGS sequence"/>
</dbReference>
<comment type="cofactor">
    <cofactor evidence="2">
        <name>Mg(2+)</name>
        <dbReference type="ChEBI" id="CHEBI:18420"/>
    </cofactor>
</comment>
<comment type="catalytic activity">
    <reaction evidence="1">
        <text>L-fuconate = 2-dehydro-3-deoxy-L-fuconate + H2O</text>
        <dbReference type="Rhea" id="RHEA:22772"/>
        <dbReference type="ChEBI" id="CHEBI:15377"/>
        <dbReference type="ChEBI" id="CHEBI:21291"/>
        <dbReference type="ChEBI" id="CHEBI:37448"/>
        <dbReference type="EC" id="4.2.1.68"/>
    </reaction>
</comment>
<dbReference type="CDD" id="cd03324">
    <property type="entry name" value="rTSbeta_L-fuconate_dehydratase"/>
    <property type="match status" value="1"/>
</dbReference>
<dbReference type="InterPro" id="IPR013341">
    <property type="entry name" value="Mandelate_racemase_N_dom"/>
</dbReference>
<dbReference type="InterPro" id="IPR046945">
    <property type="entry name" value="RHMD-like"/>
</dbReference>
<reference evidence="8 9" key="1">
    <citation type="submission" date="2024-06" db="EMBL/GenBank/DDBJ databases">
        <title>The Natural Products Discovery Center: Release of the First 8490 Sequenced Strains for Exploring Actinobacteria Biosynthetic Diversity.</title>
        <authorList>
            <person name="Kalkreuter E."/>
            <person name="Kautsar S.A."/>
            <person name="Yang D."/>
            <person name="Bader C.D."/>
            <person name="Teijaro C.N."/>
            <person name="Fluegel L."/>
            <person name="Davis C.M."/>
            <person name="Simpson J.R."/>
            <person name="Lauterbach L."/>
            <person name="Steele A.D."/>
            <person name="Gui C."/>
            <person name="Meng S."/>
            <person name="Li G."/>
            <person name="Viehrig K."/>
            <person name="Ye F."/>
            <person name="Su P."/>
            <person name="Kiefer A.F."/>
            <person name="Nichols A."/>
            <person name="Cepeda A.J."/>
            <person name="Yan W."/>
            <person name="Fan B."/>
            <person name="Jiang Y."/>
            <person name="Adhikari A."/>
            <person name="Zheng C.-J."/>
            <person name="Schuster L."/>
            <person name="Cowan T.M."/>
            <person name="Smanski M.J."/>
            <person name="Chevrette M.G."/>
            <person name="De Carvalho L.P.S."/>
            <person name="Shen B."/>
        </authorList>
    </citation>
    <scope>NUCLEOTIDE SEQUENCE [LARGE SCALE GENOMIC DNA]</scope>
    <source>
        <strain evidence="8 9">NPDC077434</strain>
    </source>
</reference>
<evidence type="ECO:0000256" key="5">
    <source>
        <dbReference type="ARBA" id="ARBA00022842"/>
    </source>
</evidence>
<evidence type="ECO:0000313" key="9">
    <source>
        <dbReference type="Proteomes" id="UP001553715"/>
    </source>
</evidence>
<keyword evidence="6" id="KW-0456">Lyase</keyword>
<dbReference type="Pfam" id="PF02746">
    <property type="entry name" value="MR_MLE_N"/>
    <property type="match status" value="1"/>
</dbReference>
<gene>
    <name evidence="8" type="ORF">AB0301_01795</name>
</gene>
<dbReference type="InterPro" id="IPR013342">
    <property type="entry name" value="Mandelate_racemase_C"/>
</dbReference>
<keyword evidence="4" id="KW-0479">Metal-binding</keyword>
<dbReference type="InterPro" id="IPR034610">
    <property type="entry name" value="L-fuconate_dehydratase"/>
</dbReference>
<dbReference type="Gene3D" id="3.30.390.10">
    <property type="entry name" value="Enolase-like, N-terminal domain"/>
    <property type="match status" value="1"/>
</dbReference>
<dbReference type="SFLD" id="SFLDG00179">
    <property type="entry name" value="mandelate_racemase"/>
    <property type="match status" value="1"/>
</dbReference>
<dbReference type="SFLD" id="SFLDF00111">
    <property type="entry name" value="L-fuconate_dehydratase"/>
    <property type="match status" value="1"/>
</dbReference>
<dbReference type="EC" id="4.2.1.68" evidence="3"/>
<dbReference type="InterPro" id="IPR029017">
    <property type="entry name" value="Enolase-like_N"/>
</dbReference>
<comment type="caution">
    <text evidence="8">The sequence shown here is derived from an EMBL/GenBank/DDBJ whole genome shotgun (WGS) entry which is preliminary data.</text>
</comment>
<dbReference type="InterPro" id="IPR029065">
    <property type="entry name" value="Enolase_C-like"/>
</dbReference>
<evidence type="ECO:0000256" key="6">
    <source>
        <dbReference type="ARBA" id="ARBA00023239"/>
    </source>
</evidence>